<feature type="compositionally biased region" description="Basic and acidic residues" evidence="2">
    <location>
        <begin position="129"/>
        <end position="140"/>
    </location>
</feature>
<reference evidence="4" key="1">
    <citation type="journal article" date="2017" name="Cell">
        <title>Insights into land plant evolution garnered from the Marchantia polymorpha genome.</title>
        <authorList>
            <person name="Bowman J.L."/>
            <person name="Kohchi T."/>
            <person name="Yamato K.T."/>
            <person name="Jenkins J."/>
            <person name="Shu S."/>
            <person name="Ishizaki K."/>
            <person name="Yamaoka S."/>
            <person name="Nishihama R."/>
            <person name="Nakamura Y."/>
            <person name="Berger F."/>
            <person name="Adam C."/>
            <person name="Aki S.S."/>
            <person name="Althoff F."/>
            <person name="Araki T."/>
            <person name="Arteaga-Vazquez M.A."/>
            <person name="Balasubrmanian S."/>
            <person name="Barry K."/>
            <person name="Bauer D."/>
            <person name="Boehm C.R."/>
            <person name="Briginshaw L."/>
            <person name="Caballero-Perez J."/>
            <person name="Catarino B."/>
            <person name="Chen F."/>
            <person name="Chiyoda S."/>
            <person name="Chovatia M."/>
            <person name="Davies K.M."/>
            <person name="Delmans M."/>
            <person name="Demura T."/>
            <person name="Dierschke T."/>
            <person name="Dolan L."/>
            <person name="Dorantes-Acosta A.E."/>
            <person name="Eklund D.M."/>
            <person name="Florent S.N."/>
            <person name="Flores-Sandoval E."/>
            <person name="Fujiyama A."/>
            <person name="Fukuzawa H."/>
            <person name="Galik B."/>
            <person name="Grimanelli D."/>
            <person name="Grimwood J."/>
            <person name="Grossniklaus U."/>
            <person name="Hamada T."/>
            <person name="Haseloff J."/>
            <person name="Hetherington A.J."/>
            <person name="Higo A."/>
            <person name="Hirakawa Y."/>
            <person name="Hundley H.N."/>
            <person name="Ikeda Y."/>
            <person name="Inoue K."/>
            <person name="Inoue S.I."/>
            <person name="Ishida S."/>
            <person name="Jia Q."/>
            <person name="Kakita M."/>
            <person name="Kanazawa T."/>
            <person name="Kawai Y."/>
            <person name="Kawashima T."/>
            <person name="Kennedy M."/>
            <person name="Kinose K."/>
            <person name="Kinoshita T."/>
            <person name="Kohara Y."/>
            <person name="Koide E."/>
            <person name="Komatsu K."/>
            <person name="Kopischke S."/>
            <person name="Kubo M."/>
            <person name="Kyozuka J."/>
            <person name="Lagercrantz U."/>
            <person name="Lin S.S."/>
            <person name="Lindquist E."/>
            <person name="Lipzen A.M."/>
            <person name="Lu C.W."/>
            <person name="De Luna E."/>
            <person name="Martienssen R.A."/>
            <person name="Minamino N."/>
            <person name="Mizutani M."/>
            <person name="Mizutani M."/>
            <person name="Mochizuki N."/>
            <person name="Monte I."/>
            <person name="Mosher R."/>
            <person name="Nagasaki H."/>
            <person name="Nakagami H."/>
            <person name="Naramoto S."/>
            <person name="Nishitani K."/>
            <person name="Ohtani M."/>
            <person name="Okamoto T."/>
            <person name="Okumura M."/>
            <person name="Phillips J."/>
            <person name="Pollak B."/>
            <person name="Reinders A."/>
            <person name="Rovekamp M."/>
            <person name="Sano R."/>
            <person name="Sawa S."/>
            <person name="Schmid M.W."/>
            <person name="Shirakawa M."/>
            <person name="Solano R."/>
            <person name="Spunde A."/>
            <person name="Suetsugu N."/>
            <person name="Sugano S."/>
            <person name="Sugiyama A."/>
            <person name="Sun R."/>
            <person name="Suzuki Y."/>
            <person name="Takenaka M."/>
            <person name="Takezawa D."/>
            <person name="Tomogane H."/>
            <person name="Tsuzuki M."/>
            <person name="Ueda T."/>
            <person name="Umeda M."/>
            <person name="Ward J.M."/>
            <person name="Watanabe Y."/>
            <person name="Yazaki K."/>
            <person name="Yokoyama R."/>
            <person name="Yoshitake Y."/>
            <person name="Yotsui I."/>
            <person name="Zachgo S."/>
            <person name="Schmutz J."/>
        </authorList>
    </citation>
    <scope>NUCLEOTIDE SEQUENCE [LARGE SCALE GENOMIC DNA]</scope>
    <source>
        <strain evidence="4">Tak-1</strain>
    </source>
</reference>
<evidence type="ECO:0008006" key="5">
    <source>
        <dbReference type="Google" id="ProtNLM"/>
    </source>
</evidence>
<dbReference type="AlphaFoldDB" id="A0A2R6XUU3"/>
<evidence type="ECO:0000313" key="4">
    <source>
        <dbReference type="Proteomes" id="UP000244005"/>
    </source>
</evidence>
<dbReference type="Gramene" id="Mp1g25830.1">
    <property type="protein sequence ID" value="Mp1g25830.1.cds1"/>
    <property type="gene ID" value="Mp1g25830"/>
</dbReference>
<keyword evidence="1" id="KW-0694">RNA-binding</keyword>
<dbReference type="GO" id="GO:0003723">
    <property type="term" value="F:RNA binding"/>
    <property type="evidence" value="ECO:0007669"/>
    <property type="project" value="UniProtKB-UniRule"/>
</dbReference>
<evidence type="ECO:0000256" key="1">
    <source>
        <dbReference type="PROSITE-ProRule" id="PRU00117"/>
    </source>
</evidence>
<feature type="compositionally biased region" description="Basic and acidic residues" evidence="2">
    <location>
        <begin position="44"/>
        <end position="53"/>
    </location>
</feature>
<evidence type="ECO:0000313" key="3">
    <source>
        <dbReference type="EMBL" id="PTQ49854.1"/>
    </source>
</evidence>
<protein>
    <recommendedName>
        <fullName evidence="5">K Homology domain-containing protein</fullName>
    </recommendedName>
</protein>
<evidence type="ECO:0000256" key="2">
    <source>
        <dbReference type="SAM" id="MobiDB-lite"/>
    </source>
</evidence>
<dbReference type="PROSITE" id="PS50084">
    <property type="entry name" value="KH_TYPE_1"/>
    <property type="match status" value="1"/>
</dbReference>
<dbReference type="OMA" id="KNFHQIP"/>
<feature type="compositionally biased region" description="Low complexity" evidence="2">
    <location>
        <begin position="119"/>
        <end position="128"/>
    </location>
</feature>
<dbReference type="Proteomes" id="UP000244005">
    <property type="component" value="Unassembled WGS sequence"/>
</dbReference>
<name>A0A2R6XUU3_MARPO</name>
<proteinExistence type="predicted"/>
<sequence length="648" mass="73165">MSGSAMAWTDDSNESSGGWGDPLPPEEEDELRTIPTAATVNQWERVEPSEHETNPWARVKPKFDSTEVGNVKNSISKAISWCEEQKDSTRSKTNKIDEGRWSDNPAEQKSGSCDALGKSSSPEAAAAENEGKSRRKKDIDDITPNTESLWESEASPRPRSPGTRIDQQQISNGLKADSKPRIAAGPPPESEEMEVPDSAVPHIIGQDHGTIRALKNIPGITDVRVLLVKGSDQDSKIQMQRVKVEGSSRNAITRVMKQIRRIVLRSATKFNYPEISVTCLPPNNNDADAISLKLATVEEYQHYLPKHLKSFVVQHAPQEIQRKEYFCVGPRTSSDQLTDNAKILRRKRRRSYDRDHSNYLFGNWHQSLYTAPLSTCLHKFFHEDIDASPKERQPLIKLRVQLGKMLYYGRDLKAPGTWNVSLEEMTRMTSEHTLQPCFSSYCHVNILDKAREFLKVSGYEQVGAPEDTICACILDLDTSDKPSFNIRLQQRDKIVAKINKKSRRLAFVTFVSAEQGVDFQVRIQSRQRENPLPEVIRKGVFQAWNNRANIEDPLISPGGKQYHPLKALRKVFEYYKKGDIGFLFTQVSAVLDPEDQNEVVDSDSSMSRWKVSLQSSINTSDGDVEYVLARLNKMVTEVQKLLEVISPG</sequence>
<organism evidence="3 4">
    <name type="scientific">Marchantia polymorpha</name>
    <name type="common">Common liverwort</name>
    <name type="synonym">Marchantia aquatica</name>
    <dbReference type="NCBI Taxonomy" id="3197"/>
    <lineage>
        <taxon>Eukaryota</taxon>
        <taxon>Viridiplantae</taxon>
        <taxon>Streptophyta</taxon>
        <taxon>Embryophyta</taxon>
        <taxon>Marchantiophyta</taxon>
        <taxon>Marchantiopsida</taxon>
        <taxon>Marchantiidae</taxon>
        <taxon>Marchantiales</taxon>
        <taxon>Marchantiaceae</taxon>
        <taxon>Marchantia</taxon>
    </lineage>
</organism>
<feature type="compositionally biased region" description="Polar residues" evidence="2">
    <location>
        <begin position="67"/>
        <end position="77"/>
    </location>
</feature>
<dbReference type="EMBL" id="KZ772674">
    <property type="protein sequence ID" value="PTQ49854.1"/>
    <property type="molecule type" value="Genomic_DNA"/>
</dbReference>
<keyword evidence="4" id="KW-1185">Reference proteome</keyword>
<gene>
    <name evidence="3" type="ORF">MARPO_0002s0293</name>
</gene>
<feature type="region of interest" description="Disordered" evidence="2">
    <location>
        <begin position="1"/>
        <end position="194"/>
    </location>
</feature>
<feature type="compositionally biased region" description="Basic and acidic residues" evidence="2">
    <location>
        <begin position="83"/>
        <end position="101"/>
    </location>
</feature>
<dbReference type="CDD" id="cd00105">
    <property type="entry name" value="KH-I"/>
    <property type="match status" value="1"/>
</dbReference>
<accession>A0A2R6XUU3</accession>